<dbReference type="SMART" id="SM00387">
    <property type="entry name" value="HATPase_c"/>
    <property type="match status" value="1"/>
</dbReference>
<dbReference type="PROSITE" id="PS50109">
    <property type="entry name" value="HIS_KIN"/>
    <property type="match status" value="1"/>
</dbReference>
<dbReference type="InterPro" id="IPR005467">
    <property type="entry name" value="His_kinase_dom"/>
</dbReference>
<evidence type="ECO:0000256" key="11">
    <source>
        <dbReference type="SAM" id="Phobius"/>
    </source>
</evidence>
<dbReference type="InterPro" id="IPR050428">
    <property type="entry name" value="TCS_sensor_his_kinase"/>
</dbReference>
<dbReference type="Pfam" id="PF02518">
    <property type="entry name" value="HATPase_c"/>
    <property type="match status" value="1"/>
</dbReference>
<dbReference type="Pfam" id="PF00512">
    <property type="entry name" value="HisKA"/>
    <property type="match status" value="1"/>
</dbReference>
<keyword evidence="4" id="KW-0597">Phosphoprotein</keyword>
<dbReference type="SUPFAM" id="SSF47384">
    <property type="entry name" value="Homodimeric domain of signal transducing histidine kinase"/>
    <property type="match status" value="1"/>
</dbReference>
<accession>A0ABV8A2Y1</accession>
<evidence type="ECO:0000256" key="10">
    <source>
        <dbReference type="ARBA" id="ARBA00023136"/>
    </source>
</evidence>
<evidence type="ECO:0000313" key="14">
    <source>
        <dbReference type="EMBL" id="MFC3853717.1"/>
    </source>
</evidence>
<organism evidence="14 15">
    <name type="scientific">Saccharospirillum mangrovi</name>
    <dbReference type="NCBI Taxonomy" id="2161747"/>
    <lineage>
        <taxon>Bacteria</taxon>
        <taxon>Pseudomonadati</taxon>
        <taxon>Pseudomonadota</taxon>
        <taxon>Gammaproteobacteria</taxon>
        <taxon>Oceanospirillales</taxon>
        <taxon>Saccharospirillaceae</taxon>
        <taxon>Saccharospirillum</taxon>
    </lineage>
</organism>
<reference evidence="15" key="1">
    <citation type="journal article" date="2019" name="Int. J. Syst. Evol. Microbiol.">
        <title>The Global Catalogue of Microorganisms (GCM) 10K type strain sequencing project: providing services to taxonomists for standard genome sequencing and annotation.</title>
        <authorList>
            <consortium name="The Broad Institute Genomics Platform"/>
            <consortium name="The Broad Institute Genome Sequencing Center for Infectious Disease"/>
            <person name="Wu L."/>
            <person name="Ma J."/>
        </authorList>
    </citation>
    <scope>NUCLEOTIDE SEQUENCE [LARGE SCALE GENOMIC DNA]</scope>
    <source>
        <strain evidence="15">IBRC 10765</strain>
    </source>
</reference>
<evidence type="ECO:0000313" key="15">
    <source>
        <dbReference type="Proteomes" id="UP001595617"/>
    </source>
</evidence>
<proteinExistence type="predicted"/>
<keyword evidence="14" id="KW-0067">ATP-binding</keyword>
<evidence type="ECO:0000256" key="1">
    <source>
        <dbReference type="ARBA" id="ARBA00000085"/>
    </source>
</evidence>
<dbReference type="PANTHER" id="PTHR45436:SF5">
    <property type="entry name" value="SENSOR HISTIDINE KINASE TRCS"/>
    <property type="match status" value="1"/>
</dbReference>
<protein>
    <recommendedName>
        <fullName evidence="3">histidine kinase</fullName>
        <ecNumber evidence="3">2.7.13.3</ecNumber>
    </recommendedName>
</protein>
<comment type="caution">
    <text evidence="14">The sequence shown here is derived from an EMBL/GenBank/DDBJ whole genome shotgun (WGS) entry which is preliminary data.</text>
</comment>
<keyword evidence="10 11" id="KW-0472">Membrane</keyword>
<evidence type="ECO:0000256" key="2">
    <source>
        <dbReference type="ARBA" id="ARBA00004370"/>
    </source>
</evidence>
<dbReference type="SMART" id="SM00388">
    <property type="entry name" value="HisKA"/>
    <property type="match status" value="1"/>
</dbReference>
<evidence type="ECO:0000256" key="4">
    <source>
        <dbReference type="ARBA" id="ARBA00022553"/>
    </source>
</evidence>
<dbReference type="RefSeq" id="WP_380697134.1">
    <property type="nucleotide sequence ID" value="NZ_JBHRYR010000003.1"/>
</dbReference>
<dbReference type="Gene3D" id="3.30.565.10">
    <property type="entry name" value="Histidine kinase-like ATPase, C-terminal domain"/>
    <property type="match status" value="1"/>
</dbReference>
<dbReference type="SMART" id="SM00304">
    <property type="entry name" value="HAMP"/>
    <property type="match status" value="1"/>
</dbReference>
<dbReference type="CDD" id="cd06225">
    <property type="entry name" value="HAMP"/>
    <property type="match status" value="1"/>
</dbReference>
<sequence length="469" mass="51845">MKIRLRYKLFAVILLANTLLSLAIVGANTRVFNVGFSRYVEASQRQRLEPLAELLAEEYAQQGNWDWLTMTDARQWLRWQQPLMMPRRDGRPAPSSRNAIILLQVRDAEDQRLLGSPAPANTMSWIPIVSDGVTVGSLGFPNQQRLMSELDGVFADQHRRQTRWVGLVALMLAAAISIPAAAMVLRPVTRLKQATHALTQGDYNVQLPVRGSDELADLAHDFNRLANVLQHNLQARQQWIADISHELRTPIAVLKSELEALQDGIRPLDADAVTSLQQEIARLNDLVNDLHQLSLSDVGALSYRFTSLDLIAHLRAMLAQHSTSLVQHHVQLLDELPTTPVLIQGDAQRLTQLWTNLLSNSVKYTTASAERPGYLRLRLNQTADAVILEWSDSSPGVPEEELAKIFDRLYRVDASRNRESGGSGLGLAIVHSVVQAHGGSVTAKTSNLGGLSVCIRLPRLDAGKAAAAE</sequence>
<evidence type="ECO:0000259" key="12">
    <source>
        <dbReference type="PROSITE" id="PS50109"/>
    </source>
</evidence>
<evidence type="ECO:0000256" key="9">
    <source>
        <dbReference type="ARBA" id="ARBA00023012"/>
    </source>
</evidence>
<dbReference type="InterPro" id="IPR003594">
    <property type="entry name" value="HATPase_dom"/>
</dbReference>
<feature type="transmembrane region" description="Helical" evidence="11">
    <location>
        <begin position="164"/>
        <end position="185"/>
    </location>
</feature>
<evidence type="ECO:0000256" key="8">
    <source>
        <dbReference type="ARBA" id="ARBA00022989"/>
    </source>
</evidence>
<dbReference type="PRINTS" id="PR00344">
    <property type="entry name" value="BCTRLSENSOR"/>
</dbReference>
<dbReference type="SUPFAM" id="SSF158472">
    <property type="entry name" value="HAMP domain-like"/>
    <property type="match status" value="1"/>
</dbReference>
<keyword evidence="15" id="KW-1185">Reference proteome</keyword>
<keyword evidence="7" id="KW-0418">Kinase</keyword>
<gene>
    <name evidence="14" type="ORF">ACFOOG_12810</name>
</gene>
<evidence type="ECO:0000256" key="5">
    <source>
        <dbReference type="ARBA" id="ARBA00022679"/>
    </source>
</evidence>
<dbReference type="EMBL" id="JBHRYR010000003">
    <property type="protein sequence ID" value="MFC3853717.1"/>
    <property type="molecule type" value="Genomic_DNA"/>
</dbReference>
<dbReference type="CDD" id="cd00082">
    <property type="entry name" value="HisKA"/>
    <property type="match status" value="1"/>
</dbReference>
<keyword evidence="5" id="KW-0808">Transferase</keyword>
<keyword evidence="8 11" id="KW-1133">Transmembrane helix</keyword>
<comment type="catalytic activity">
    <reaction evidence="1">
        <text>ATP + protein L-histidine = ADP + protein N-phospho-L-histidine.</text>
        <dbReference type="EC" id="2.7.13.3"/>
    </reaction>
</comment>
<dbReference type="EC" id="2.7.13.3" evidence="3"/>
<name>A0ABV8A2Y1_9GAMM</name>
<evidence type="ECO:0000256" key="7">
    <source>
        <dbReference type="ARBA" id="ARBA00022777"/>
    </source>
</evidence>
<dbReference type="Pfam" id="PF00672">
    <property type="entry name" value="HAMP"/>
    <property type="match status" value="1"/>
</dbReference>
<dbReference type="Gene3D" id="6.10.340.10">
    <property type="match status" value="1"/>
</dbReference>
<dbReference type="SUPFAM" id="SSF55874">
    <property type="entry name" value="ATPase domain of HSP90 chaperone/DNA topoisomerase II/histidine kinase"/>
    <property type="match status" value="1"/>
</dbReference>
<feature type="domain" description="HAMP" evidence="13">
    <location>
        <begin position="182"/>
        <end position="234"/>
    </location>
</feature>
<dbReference type="InterPro" id="IPR036890">
    <property type="entry name" value="HATPase_C_sf"/>
</dbReference>
<evidence type="ECO:0000256" key="3">
    <source>
        <dbReference type="ARBA" id="ARBA00012438"/>
    </source>
</evidence>
<dbReference type="InterPro" id="IPR003660">
    <property type="entry name" value="HAMP_dom"/>
</dbReference>
<dbReference type="Proteomes" id="UP001595617">
    <property type="component" value="Unassembled WGS sequence"/>
</dbReference>
<feature type="domain" description="Histidine kinase" evidence="12">
    <location>
        <begin position="242"/>
        <end position="461"/>
    </location>
</feature>
<evidence type="ECO:0000259" key="13">
    <source>
        <dbReference type="PROSITE" id="PS50885"/>
    </source>
</evidence>
<dbReference type="PROSITE" id="PS50885">
    <property type="entry name" value="HAMP"/>
    <property type="match status" value="1"/>
</dbReference>
<dbReference type="InterPro" id="IPR036097">
    <property type="entry name" value="HisK_dim/P_sf"/>
</dbReference>
<dbReference type="PANTHER" id="PTHR45436">
    <property type="entry name" value="SENSOR HISTIDINE KINASE YKOH"/>
    <property type="match status" value="1"/>
</dbReference>
<evidence type="ECO:0000256" key="6">
    <source>
        <dbReference type="ARBA" id="ARBA00022692"/>
    </source>
</evidence>
<dbReference type="GO" id="GO:0005524">
    <property type="term" value="F:ATP binding"/>
    <property type="evidence" value="ECO:0007669"/>
    <property type="project" value="UniProtKB-KW"/>
</dbReference>
<dbReference type="InterPro" id="IPR003661">
    <property type="entry name" value="HisK_dim/P_dom"/>
</dbReference>
<dbReference type="Gene3D" id="1.10.287.130">
    <property type="match status" value="1"/>
</dbReference>
<keyword evidence="6 11" id="KW-0812">Transmembrane</keyword>
<comment type="subcellular location">
    <subcellularLocation>
        <location evidence="2">Membrane</location>
    </subcellularLocation>
</comment>
<dbReference type="InterPro" id="IPR004358">
    <property type="entry name" value="Sig_transdc_His_kin-like_C"/>
</dbReference>
<keyword evidence="9" id="KW-0902">Two-component regulatory system</keyword>
<keyword evidence="14" id="KW-0547">Nucleotide-binding</keyword>